<dbReference type="InterPro" id="IPR010730">
    <property type="entry name" value="HET"/>
</dbReference>
<name>A0A165TVU1_9AGAM</name>
<dbReference type="Proteomes" id="UP000076761">
    <property type="component" value="Unassembled WGS sequence"/>
</dbReference>
<protein>
    <recommendedName>
        <fullName evidence="1">Heterokaryon incompatibility domain-containing protein</fullName>
    </recommendedName>
</protein>
<accession>A0A165TVU1</accession>
<organism evidence="2 3">
    <name type="scientific">Neolentinus lepideus HHB14362 ss-1</name>
    <dbReference type="NCBI Taxonomy" id="1314782"/>
    <lineage>
        <taxon>Eukaryota</taxon>
        <taxon>Fungi</taxon>
        <taxon>Dikarya</taxon>
        <taxon>Basidiomycota</taxon>
        <taxon>Agaricomycotina</taxon>
        <taxon>Agaricomycetes</taxon>
        <taxon>Gloeophyllales</taxon>
        <taxon>Gloeophyllaceae</taxon>
        <taxon>Neolentinus</taxon>
    </lineage>
</organism>
<evidence type="ECO:0000313" key="2">
    <source>
        <dbReference type="EMBL" id="KZT27251.1"/>
    </source>
</evidence>
<keyword evidence="3" id="KW-1185">Reference proteome</keyword>
<proteinExistence type="predicted"/>
<dbReference type="EMBL" id="KV425563">
    <property type="protein sequence ID" value="KZT27251.1"/>
    <property type="molecule type" value="Genomic_DNA"/>
</dbReference>
<gene>
    <name evidence="2" type="ORF">NEOLEDRAFT_1039425</name>
</gene>
<sequence length="290" mass="33882">WARRLWDLRAHRVIPYHFSLRWDPYHGEFFHQYHHAVSHSWTDTMPEAYTDVNGREWPVPLPTGITLEAVRNELLNLGAEYAWLDAVCLRQHSSSHASESIRVEEWEVDIPTIGTIYERAKVVRYYNGLGVPFECRGWSGPRHWLRRVWTIQEIREDSIPAGLPEGLEAGDLIKQKSMEDGRTLEDYLKPVIALEKDLMRQFYEDDMLTVLKLATELKGRFATNPIDKIAAFGALLRTSHIPLYKGDMDLEDAWDLLVRHMPAEILFVFLWEISIPGKGKYKWKPSWDQL</sequence>
<evidence type="ECO:0000259" key="1">
    <source>
        <dbReference type="Pfam" id="PF06985"/>
    </source>
</evidence>
<feature type="domain" description="Heterokaryon incompatibility" evidence="1">
    <location>
        <begin position="36"/>
        <end position="125"/>
    </location>
</feature>
<dbReference type="Pfam" id="PF06985">
    <property type="entry name" value="HET"/>
    <property type="match status" value="1"/>
</dbReference>
<dbReference type="OrthoDB" id="5418601at2759"/>
<dbReference type="AlphaFoldDB" id="A0A165TVU1"/>
<dbReference type="InParanoid" id="A0A165TVU1"/>
<feature type="non-terminal residue" evidence="2">
    <location>
        <position position="1"/>
    </location>
</feature>
<feature type="non-terminal residue" evidence="2">
    <location>
        <position position="290"/>
    </location>
</feature>
<evidence type="ECO:0000313" key="3">
    <source>
        <dbReference type="Proteomes" id="UP000076761"/>
    </source>
</evidence>
<reference evidence="2 3" key="1">
    <citation type="journal article" date="2016" name="Mol. Biol. Evol.">
        <title>Comparative Genomics of Early-Diverging Mushroom-Forming Fungi Provides Insights into the Origins of Lignocellulose Decay Capabilities.</title>
        <authorList>
            <person name="Nagy L.G."/>
            <person name="Riley R."/>
            <person name="Tritt A."/>
            <person name="Adam C."/>
            <person name="Daum C."/>
            <person name="Floudas D."/>
            <person name="Sun H."/>
            <person name="Yadav J.S."/>
            <person name="Pangilinan J."/>
            <person name="Larsson K.H."/>
            <person name="Matsuura K."/>
            <person name="Barry K."/>
            <person name="Labutti K."/>
            <person name="Kuo R."/>
            <person name="Ohm R.A."/>
            <person name="Bhattacharya S.S."/>
            <person name="Shirouzu T."/>
            <person name="Yoshinaga Y."/>
            <person name="Martin F.M."/>
            <person name="Grigoriev I.V."/>
            <person name="Hibbett D.S."/>
        </authorList>
    </citation>
    <scope>NUCLEOTIDE SEQUENCE [LARGE SCALE GENOMIC DNA]</scope>
    <source>
        <strain evidence="2 3">HHB14362 ss-1</strain>
    </source>
</reference>